<keyword evidence="3" id="KW-0963">Cytoplasm</keyword>
<dbReference type="HAMAP" id="MF_01385">
    <property type="entry name" value="UreF"/>
    <property type="match status" value="1"/>
</dbReference>
<accession>A0A1I5S4G2</accession>
<dbReference type="Gene3D" id="1.10.4190.10">
    <property type="entry name" value="Urease accessory protein UreF"/>
    <property type="match status" value="1"/>
</dbReference>
<dbReference type="RefSeq" id="WP_092016073.1">
    <property type="nucleotide sequence ID" value="NZ_FOXH01000004.1"/>
</dbReference>
<keyword evidence="1 3" id="KW-0996">Nickel insertion</keyword>
<dbReference type="OrthoDB" id="9798772at2"/>
<gene>
    <name evidence="3" type="primary">ureF</name>
    <name evidence="4" type="ORF">SAMN04515674_104381</name>
</gene>
<dbReference type="Proteomes" id="UP000199306">
    <property type="component" value="Unassembled WGS sequence"/>
</dbReference>
<evidence type="ECO:0000256" key="2">
    <source>
        <dbReference type="ARBA" id="ARBA00023186"/>
    </source>
</evidence>
<comment type="function">
    <text evidence="3">Required for maturation of urease via the functional incorporation of the urease nickel metallocenter.</text>
</comment>
<comment type="subunit">
    <text evidence="3">UreD, UreF and UreG form a complex that acts as a GTP-hydrolysis-dependent molecular chaperone, activating the urease apoprotein by helping to assemble the nickel containing metallocenter of UreC. The UreE protein probably delivers the nickel.</text>
</comment>
<comment type="subcellular location">
    <subcellularLocation>
        <location evidence="3">Cytoplasm</location>
    </subcellularLocation>
</comment>
<dbReference type="AlphaFoldDB" id="A0A1I5S4G2"/>
<name>A0A1I5S4G2_9BACT</name>
<evidence type="ECO:0000313" key="5">
    <source>
        <dbReference type="Proteomes" id="UP000199306"/>
    </source>
</evidence>
<sequence>MNNALLRLLHLTDPTLPIGGFAHSSGLETYVQAGVVHDQQTASDFVRQMLDKNLQYTDAAFVSLAFDAMETQNYESVLSLDSICNAVKLPKEIRQASQKLCLRLLKIFQPLLKDEMIDFYASAIRKKEAYGHYCIAFGLIARSLGIPKNEVLIGFYYNAAIGFVTNCVKLIPLGQQQGQELIFSLQNLIEELAEKSLNPDPEMTGACCPGFDIRSMQHERLYSRLYMS</sequence>
<dbReference type="STRING" id="1079859.SAMN04515674_104381"/>
<proteinExistence type="inferred from homology"/>
<comment type="similarity">
    <text evidence="3">Belongs to the UreF family.</text>
</comment>
<dbReference type="InterPro" id="IPR002639">
    <property type="entry name" value="UreF"/>
</dbReference>
<keyword evidence="2 3" id="KW-0143">Chaperone</keyword>
<evidence type="ECO:0000256" key="1">
    <source>
        <dbReference type="ARBA" id="ARBA00022988"/>
    </source>
</evidence>
<dbReference type="PIRSF" id="PIRSF009467">
    <property type="entry name" value="Ureas_acces_UreF"/>
    <property type="match status" value="1"/>
</dbReference>
<protein>
    <recommendedName>
        <fullName evidence="3">Urease accessory protein UreF</fullName>
    </recommendedName>
</protein>
<dbReference type="EMBL" id="FOXH01000004">
    <property type="protein sequence ID" value="SFP65126.1"/>
    <property type="molecule type" value="Genomic_DNA"/>
</dbReference>
<evidence type="ECO:0000313" key="4">
    <source>
        <dbReference type="EMBL" id="SFP65126.1"/>
    </source>
</evidence>
<dbReference type="GO" id="GO:0016151">
    <property type="term" value="F:nickel cation binding"/>
    <property type="evidence" value="ECO:0007669"/>
    <property type="project" value="UniProtKB-UniRule"/>
</dbReference>
<evidence type="ECO:0000256" key="3">
    <source>
        <dbReference type="HAMAP-Rule" id="MF_01385"/>
    </source>
</evidence>
<keyword evidence="5" id="KW-1185">Reference proteome</keyword>
<dbReference type="GO" id="GO:0005737">
    <property type="term" value="C:cytoplasm"/>
    <property type="evidence" value="ECO:0007669"/>
    <property type="project" value="UniProtKB-SubCell"/>
</dbReference>
<organism evidence="4 5">
    <name type="scientific">Pseudarcicella hirudinis</name>
    <dbReference type="NCBI Taxonomy" id="1079859"/>
    <lineage>
        <taxon>Bacteria</taxon>
        <taxon>Pseudomonadati</taxon>
        <taxon>Bacteroidota</taxon>
        <taxon>Cytophagia</taxon>
        <taxon>Cytophagales</taxon>
        <taxon>Flectobacillaceae</taxon>
        <taxon>Pseudarcicella</taxon>
    </lineage>
</organism>
<dbReference type="Pfam" id="PF01730">
    <property type="entry name" value="UreF"/>
    <property type="match status" value="1"/>
</dbReference>
<dbReference type="InterPro" id="IPR038277">
    <property type="entry name" value="UreF_sf"/>
</dbReference>
<reference evidence="4 5" key="1">
    <citation type="submission" date="2016-10" db="EMBL/GenBank/DDBJ databases">
        <authorList>
            <person name="de Groot N.N."/>
        </authorList>
    </citation>
    <scope>NUCLEOTIDE SEQUENCE [LARGE SCALE GENOMIC DNA]</scope>
    <source>
        <strain evidence="5">E92,LMG 26720,CCM 7988</strain>
    </source>
</reference>
<dbReference type="PANTHER" id="PTHR33620:SF1">
    <property type="entry name" value="UREASE ACCESSORY PROTEIN F"/>
    <property type="match status" value="1"/>
</dbReference>
<dbReference type="PANTHER" id="PTHR33620">
    <property type="entry name" value="UREASE ACCESSORY PROTEIN F"/>
    <property type="match status" value="1"/>
</dbReference>